<organism evidence="1 2">
    <name type="scientific">Castanea mollissima</name>
    <name type="common">Chinese chestnut</name>
    <dbReference type="NCBI Taxonomy" id="60419"/>
    <lineage>
        <taxon>Eukaryota</taxon>
        <taxon>Viridiplantae</taxon>
        <taxon>Streptophyta</taxon>
        <taxon>Embryophyta</taxon>
        <taxon>Tracheophyta</taxon>
        <taxon>Spermatophyta</taxon>
        <taxon>Magnoliopsida</taxon>
        <taxon>eudicotyledons</taxon>
        <taxon>Gunneridae</taxon>
        <taxon>Pentapetalae</taxon>
        <taxon>rosids</taxon>
        <taxon>fabids</taxon>
        <taxon>Fagales</taxon>
        <taxon>Fagaceae</taxon>
        <taxon>Castanea</taxon>
    </lineage>
</organism>
<dbReference type="OrthoDB" id="10460491at2759"/>
<dbReference type="PANTHER" id="PTHR14222:SF1">
    <property type="entry name" value="CONDENSIN-2 COMPLEX SUBUNIT D3"/>
    <property type="match status" value="1"/>
</dbReference>
<keyword evidence="2" id="KW-1185">Reference proteome</keyword>
<accession>A0A8J4V374</accession>
<dbReference type="GO" id="GO:0010032">
    <property type="term" value="P:meiotic chromosome condensation"/>
    <property type="evidence" value="ECO:0007669"/>
    <property type="project" value="TreeGrafter"/>
</dbReference>
<name>A0A8J4V374_9ROSI</name>
<dbReference type="Proteomes" id="UP000737018">
    <property type="component" value="Unassembled WGS sequence"/>
</dbReference>
<protein>
    <submittedName>
        <fullName evidence="1">Uncharacterized protein</fullName>
    </submittedName>
</protein>
<dbReference type="GO" id="GO:0007076">
    <property type="term" value="P:mitotic chromosome condensation"/>
    <property type="evidence" value="ECO:0007669"/>
    <property type="project" value="InterPro"/>
</dbReference>
<dbReference type="PANTHER" id="PTHR14222">
    <property type="entry name" value="CONDENSIN"/>
    <property type="match status" value="1"/>
</dbReference>
<sequence length="144" mass="16305">METNFFGSIPFAIWEFLHHHLQLFNKHGVRELPPEPAADLAHNLLKRIEEFNMHSTEGNAHLKALRTLCKQKASNPEKADTFVMRWVDQLFSKASLILEMYVLEVSVANKDGSFFTPRRKGKKAASLLSQPVTAVYTIGSLVIV</sequence>
<gene>
    <name evidence="1" type="ORF">CMV_026989</name>
</gene>
<evidence type="ECO:0000313" key="2">
    <source>
        <dbReference type="Proteomes" id="UP000737018"/>
    </source>
</evidence>
<dbReference type="GO" id="GO:0000796">
    <property type="term" value="C:condensin complex"/>
    <property type="evidence" value="ECO:0007669"/>
    <property type="project" value="TreeGrafter"/>
</dbReference>
<proteinExistence type="predicted"/>
<dbReference type="InterPro" id="IPR026971">
    <property type="entry name" value="CND1/NCAPD3"/>
</dbReference>
<dbReference type="AlphaFoldDB" id="A0A8J4V374"/>
<dbReference type="GO" id="GO:0042393">
    <property type="term" value="F:histone binding"/>
    <property type="evidence" value="ECO:0007669"/>
    <property type="project" value="TreeGrafter"/>
</dbReference>
<evidence type="ECO:0000313" key="1">
    <source>
        <dbReference type="EMBL" id="KAF3946783.1"/>
    </source>
</evidence>
<comment type="caution">
    <text evidence="1">The sequence shown here is derived from an EMBL/GenBank/DDBJ whole genome shotgun (WGS) entry which is preliminary data.</text>
</comment>
<reference evidence="1" key="1">
    <citation type="submission" date="2020-03" db="EMBL/GenBank/DDBJ databases">
        <title>Castanea mollissima Vanexum genome sequencing.</title>
        <authorList>
            <person name="Staton M."/>
        </authorList>
    </citation>
    <scope>NUCLEOTIDE SEQUENCE</scope>
    <source>
        <tissue evidence="1">Leaf</tissue>
    </source>
</reference>
<dbReference type="EMBL" id="JRKL02008616">
    <property type="protein sequence ID" value="KAF3946783.1"/>
    <property type="molecule type" value="Genomic_DNA"/>
</dbReference>
<dbReference type="GO" id="GO:0000779">
    <property type="term" value="C:condensed chromosome, centromeric region"/>
    <property type="evidence" value="ECO:0007669"/>
    <property type="project" value="TreeGrafter"/>
</dbReference>